<evidence type="ECO:0000313" key="2">
    <source>
        <dbReference type="EMBL" id="KDQ13453.1"/>
    </source>
</evidence>
<feature type="region of interest" description="Disordered" evidence="1">
    <location>
        <begin position="268"/>
        <end position="315"/>
    </location>
</feature>
<feature type="region of interest" description="Disordered" evidence="1">
    <location>
        <begin position="593"/>
        <end position="626"/>
    </location>
</feature>
<feature type="compositionally biased region" description="Low complexity" evidence="1">
    <location>
        <begin position="299"/>
        <end position="308"/>
    </location>
</feature>
<feature type="region of interest" description="Disordered" evidence="1">
    <location>
        <begin position="355"/>
        <end position="376"/>
    </location>
</feature>
<name>A0A067MCH3_BOTB1</name>
<feature type="compositionally biased region" description="Low complexity" evidence="1">
    <location>
        <begin position="607"/>
        <end position="619"/>
    </location>
</feature>
<feature type="compositionally biased region" description="Polar residues" evidence="1">
    <location>
        <begin position="945"/>
        <end position="966"/>
    </location>
</feature>
<evidence type="ECO:0000256" key="1">
    <source>
        <dbReference type="SAM" id="MobiDB-lite"/>
    </source>
</evidence>
<dbReference type="InParanoid" id="A0A067MCH3"/>
<dbReference type="HOGENOM" id="CLU_263423_0_0_1"/>
<feature type="region of interest" description="Disordered" evidence="1">
    <location>
        <begin position="1088"/>
        <end position="1137"/>
    </location>
</feature>
<feature type="compositionally biased region" description="Basic and acidic residues" evidence="1">
    <location>
        <begin position="903"/>
        <end position="913"/>
    </location>
</feature>
<dbReference type="AlphaFoldDB" id="A0A067MCH3"/>
<feature type="compositionally biased region" description="Low complexity" evidence="1">
    <location>
        <begin position="785"/>
        <end position="800"/>
    </location>
</feature>
<accession>A0A067MCH3</accession>
<feature type="region of interest" description="Disordered" evidence="1">
    <location>
        <begin position="1164"/>
        <end position="1247"/>
    </location>
</feature>
<proteinExistence type="predicted"/>
<evidence type="ECO:0000313" key="3">
    <source>
        <dbReference type="Proteomes" id="UP000027195"/>
    </source>
</evidence>
<feature type="region of interest" description="Disordered" evidence="1">
    <location>
        <begin position="710"/>
        <end position="731"/>
    </location>
</feature>
<protein>
    <submittedName>
        <fullName evidence="2">Uncharacterized protein</fullName>
    </submittedName>
</protein>
<dbReference type="EMBL" id="KL198043">
    <property type="protein sequence ID" value="KDQ13453.1"/>
    <property type="molecule type" value="Genomic_DNA"/>
</dbReference>
<reference evidence="3" key="1">
    <citation type="journal article" date="2014" name="Proc. Natl. Acad. Sci. U.S.A.">
        <title>Extensive sampling of basidiomycete genomes demonstrates inadequacy of the white-rot/brown-rot paradigm for wood decay fungi.</title>
        <authorList>
            <person name="Riley R."/>
            <person name="Salamov A.A."/>
            <person name="Brown D.W."/>
            <person name="Nagy L.G."/>
            <person name="Floudas D."/>
            <person name="Held B.W."/>
            <person name="Levasseur A."/>
            <person name="Lombard V."/>
            <person name="Morin E."/>
            <person name="Otillar R."/>
            <person name="Lindquist E.A."/>
            <person name="Sun H."/>
            <person name="LaButti K.M."/>
            <person name="Schmutz J."/>
            <person name="Jabbour D."/>
            <person name="Luo H."/>
            <person name="Baker S.E."/>
            <person name="Pisabarro A.G."/>
            <person name="Walton J.D."/>
            <person name="Blanchette R.A."/>
            <person name="Henrissat B."/>
            <person name="Martin F."/>
            <person name="Cullen D."/>
            <person name="Hibbett D.S."/>
            <person name="Grigoriev I.V."/>
        </authorList>
    </citation>
    <scope>NUCLEOTIDE SEQUENCE [LARGE SCALE GENOMIC DNA]</scope>
    <source>
        <strain evidence="3">FD-172 SS1</strain>
    </source>
</reference>
<keyword evidence="3" id="KW-1185">Reference proteome</keyword>
<feature type="compositionally biased region" description="Basic and acidic residues" evidence="1">
    <location>
        <begin position="1120"/>
        <end position="1133"/>
    </location>
</feature>
<feature type="compositionally biased region" description="Low complexity" evidence="1">
    <location>
        <begin position="933"/>
        <end position="944"/>
    </location>
</feature>
<feature type="region of interest" description="Disordered" evidence="1">
    <location>
        <begin position="747"/>
        <end position="810"/>
    </location>
</feature>
<feature type="compositionally biased region" description="Polar residues" evidence="1">
    <location>
        <begin position="883"/>
        <end position="900"/>
    </location>
</feature>
<gene>
    <name evidence="2" type="ORF">BOTBODRAFT_175470</name>
</gene>
<organism evidence="2 3">
    <name type="scientific">Botryobasidium botryosum (strain FD-172 SS1)</name>
    <dbReference type="NCBI Taxonomy" id="930990"/>
    <lineage>
        <taxon>Eukaryota</taxon>
        <taxon>Fungi</taxon>
        <taxon>Dikarya</taxon>
        <taxon>Basidiomycota</taxon>
        <taxon>Agaricomycotina</taxon>
        <taxon>Agaricomycetes</taxon>
        <taxon>Cantharellales</taxon>
        <taxon>Botryobasidiaceae</taxon>
        <taxon>Botryobasidium</taxon>
    </lineage>
</organism>
<feature type="region of interest" description="Disordered" evidence="1">
    <location>
        <begin position="640"/>
        <end position="697"/>
    </location>
</feature>
<feature type="compositionally biased region" description="Polar residues" evidence="1">
    <location>
        <begin position="915"/>
        <end position="932"/>
    </location>
</feature>
<feature type="region of interest" description="Disordered" evidence="1">
    <location>
        <begin position="823"/>
        <end position="853"/>
    </location>
</feature>
<feature type="compositionally biased region" description="Polar residues" evidence="1">
    <location>
        <begin position="1204"/>
        <end position="1213"/>
    </location>
</feature>
<dbReference type="Proteomes" id="UP000027195">
    <property type="component" value="Unassembled WGS sequence"/>
</dbReference>
<sequence>MSTSSGSPGIPIVLLIDTAKELYDDQTCPWHLIVNTYIQPLIQDIQRKHEALNGPSAPQLATIAMSDQKNQILGMSDFAPADLVLQELSLFPQNYYLGATSAPQKKSNMSVCCAILGAIELIDSWAIRGVSSASSSSRRQSAAVLPVSRAPSHIILISYSKPNQYKEAVFRRSNFPDIQWHMPSRRLTSYTWDSFPAELHDRRSTFHTISIGGAMPTRLHRLHGAVGANIIGSCLKKLLRNHQFYHSEYMAPLPSGSTATARMGVGAPGAAYSSAPQKRSYVADENATDGPSTKKARAGSSGSSSGDSVMSIAKSQRAAQISSPSAFSLYQGHPTSMSPGSSLPLHIETRNSQRLHTPPAQDISPHSSTNASMPPRNGAVVGLRRFSVPHHDPALWCGRVVWSIPLEKWDADLHGVSSVGMLSSGHLPSNLTLHLPPDLHITHLGPSNPRVHLQKLVESNAVPWSGFVSLGRADMQGHPKARLNPKCALGHYCNHMITSNRIGYMPIRFPGVARNTGLVLLPFEPDDQQPANLVGLLFQNDDMPGFGDSTLVPSPWTVAESLATWARARTPAPASIATPSAGLASPLWETRASAASPQSLSPVSDGTSSYRQQQRSQTSALLQPPQALSNYARQVSLTAPHGNTRAKSPKGADPQLLNPNAYISPVQSDRSSMPAWSPHAQSDSCIGDAGSPCEDMSSSDYTAFSPYPARPVAGKGKEKEARTSVGPIGPKVTTALPYHPYAAMPLAVSPSSPSSHERRRRQAERVVHYVPSVSGRRRPSLDLLGSASISPGSSAAPSPSRMHQYSPCAPSPLANALQSFEEEHAPEDHLNGSAACDLQRLPDSTESGEIGGMAGMSASLQGVEAAHFTPAPTPPAGPRQPASSLSVPSPRSPWAPSQSPHYFHAERATEARRVASSTTRAQPHQLHQPTPCGSNLGSSTSNLLATHTTLSPSHANPSFTGASHSDASFIPSSPLHIDPPMLPLEHEISRADSAMPSTTQPHATPPAASSAVSCTAESLEQTALVVPMLLVRAPTLEGASLTRSEPLAESKTEAPGQAFEQSLVTGAGSFDAAVHPAHGPDIVTCMSGSQGEGAAPWSMASSSEIQDPSGLGGMGPSDHIGSEEFYKDARSGDEPMTGEECEDILSELFGESYSSYMYNGNFLGSQTSQPEEGTTEHAGMIEAQETPWHSHLALPGTAYRSPRSPGNDTNQSEGAAAAVTHGNKKLIAPNPAHLQKPAELGGSPASTFRIPTPVSNAMLSVSLPASPFHESGPSSSN</sequence>
<feature type="region of interest" description="Disordered" evidence="1">
    <location>
        <begin position="994"/>
        <end position="1013"/>
    </location>
</feature>
<feature type="region of interest" description="Disordered" evidence="1">
    <location>
        <begin position="867"/>
        <end position="981"/>
    </location>
</feature>
<feature type="compositionally biased region" description="Polar residues" evidence="1">
    <location>
        <begin position="593"/>
        <end position="606"/>
    </location>
</feature>